<accession>A0A0N4UNC6</accession>
<dbReference type="OrthoDB" id="2219495at2759"/>
<organism evidence="3 5">
    <name type="scientific">Dracunculus medinensis</name>
    <name type="common">Guinea worm</name>
    <dbReference type="NCBI Taxonomy" id="318479"/>
    <lineage>
        <taxon>Eukaryota</taxon>
        <taxon>Metazoa</taxon>
        <taxon>Ecdysozoa</taxon>
        <taxon>Nematoda</taxon>
        <taxon>Chromadorea</taxon>
        <taxon>Rhabditida</taxon>
        <taxon>Spirurina</taxon>
        <taxon>Dracunculoidea</taxon>
        <taxon>Dracunculidae</taxon>
        <taxon>Dracunculus</taxon>
    </lineage>
</organism>
<dbReference type="GO" id="GO:0016491">
    <property type="term" value="F:oxidoreductase activity"/>
    <property type="evidence" value="ECO:0007669"/>
    <property type="project" value="InterPro"/>
</dbReference>
<dbReference type="SUPFAM" id="SSF54373">
    <property type="entry name" value="FAD-linked reductases, C-terminal domain"/>
    <property type="match status" value="1"/>
</dbReference>
<dbReference type="InterPro" id="IPR050281">
    <property type="entry name" value="Flavin_monoamine_oxidase"/>
</dbReference>
<sequence length="135" mass="15204">MLIFALQSDKNQHFVLMSYVCGSSVHLVSQMSDVEIVDMFIDKLREMFPTENVPNATGYVVTHWGSDPFIGMSYSYVRVGGSGEDYDVMAADVEEKVFFAGEGTNRFFPQTMTGAYISGLREAGKIFESWSDWRP</sequence>
<dbReference type="SUPFAM" id="SSF51905">
    <property type="entry name" value="FAD/NAD(P)-binding domain"/>
    <property type="match status" value="1"/>
</dbReference>
<protein>
    <submittedName>
        <fullName evidence="5">Amino_oxidase domain-containing protein</fullName>
    </submittedName>
</protein>
<dbReference type="Proteomes" id="UP000038040">
    <property type="component" value="Unplaced"/>
</dbReference>
<dbReference type="PANTHER" id="PTHR10742">
    <property type="entry name" value="FLAVIN MONOAMINE OXIDASE"/>
    <property type="match status" value="1"/>
</dbReference>
<evidence type="ECO:0000313" key="3">
    <source>
        <dbReference type="Proteomes" id="UP000038040"/>
    </source>
</evidence>
<dbReference type="Gene3D" id="3.90.660.10">
    <property type="match status" value="1"/>
</dbReference>
<gene>
    <name evidence="2" type="ORF">DME_LOCUS3115</name>
</gene>
<dbReference type="Proteomes" id="UP000274756">
    <property type="component" value="Unassembled WGS sequence"/>
</dbReference>
<dbReference type="EMBL" id="UYYG01000105">
    <property type="protein sequence ID" value="VDN53142.1"/>
    <property type="molecule type" value="Genomic_DNA"/>
</dbReference>
<evidence type="ECO:0000259" key="1">
    <source>
        <dbReference type="Pfam" id="PF01593"/>
    </source>
</evidence>
<evidence type="ECO:0000313" key="5">
    <source>
        <dbReference type="WBParaSite" id="DME_0000940401-mRNA-1"/>
    </source>
</evidence>
<dbReference type="Gene3D" id="3.50.50.60">
    <property type="entry name" value="FAD/NAD(P)-binding domain"/>
    <property type="match status" value="1"/>
</dbReference>
<reference evidence="2 4" key="2">
    <citation type="submission" date="2018-11" db="EMBL/GenBank/DDBJ databases">
        <authorList>
            <consortium name="Pathogen Informatics"/>
        </authorList>
    </citation>
    <scope>NUCLEOTIDE SEQUENCE [LARGE SCALE GENOMIC DNA]</scope>
</reference>
<dbReference type="STRING" id="318479.A0A0N4UNC6"/>
<dbReference type="WBParaSite" id="DME_0000940401-mRNA-1">
    <property type="protein sequence ID" value="DME_0000940401-mRNA-1"/>
    <property type="gene ID" value="DME_0000940401"/>
</dbReference>
<dbReference type="InterPro" id="IPR002937">
    <property type="entry name" value="Amino_oxidase"/>
</dbReference>
<evidence type="ECO:0000313" key="2">
    <source>
        <dbReference type="EMBL" id="VDN53142.1"/>
    </source>
</evidence>
<dbReference type="PANTHER" id="PTHR10742:SF410">
    <property type="entry name" value="LYSINE-SPECIFIC HISTONE DEMETHYLASE 2"/>
    <property type="match status" value="1"/>
</dbReference>
<evidence type="ECO:0000313" key="4">
    <source>
        <dbReference type="Proteomes" id="UP000274756"/>
    </source>
</evidence>
<feature type="domain" description="Amine oxidase" evidence="1">
    <location>
        <begin position="8"/>
        <end position="126"/>
    </location>
</feature>
<dbReference type="AlphaFoldDB" id="A0A0N4UNC6"/>
<proteinExistence type="predicted"/>
<name>A0A0N4UNC6_DRAME</name>
<keyword evidence="4" id="KW-1185">Reference proteome</keyword>
<dbReference type="InterPro" id="IPR036188">
    <property type="entry name" value="FAD/NAD-bd_sf"/>
</dbReference>
<reference evidence="5" key="1">
    <citation type="submission" date="2017-02" db="UniProtKB">
        <authorList>
            <consortium name="WormBaseParasite"/>
        </authorList>
    </citation>
    <scope>IDENTIFICATION</scope>
</reference>
<dbReference type="Pfam" id="PF01593">
    <property type="entry name" value="Amino_oxidase"/>
    <property type="match status" value="1"/>
</dbReference>